<proteinExistence type="predicted"/>
<name>A0A1M6HF81_9FIRM</name>
<dbReference type="OrthoDB" id="5454254at2"/>
<evidence type="ECO:0000313" key="2">
    <source>
        <dbReference type="Proteomes" id="UP000184052"/>
    </source>
</evidence>
<keyword evidence="2" id="KW-1185">Reference proteome</keyword>
<accession>A0A1M6HF81</accession>
<dbReference type="RefSeq" id="WP_073049443.1">
    <property type="nucleotide sequence ID" value="NZ_FQZL01000013.1"/>
</dbReference>
<keyword evidence="1" id="KW-0378">Hydrolase</keyword>
<dbReference type="STRING" id="1121476.SAMN02745751_01999"/>
<sequence>MCKVNQPKNTDNAEVNKIRNAIIHRGMWMGLILKEAKDKGLDWETLGREAVRKTGFIHGDGIKDRMDVQGSLVSFGNTFFTEDIRNIFEIEVKEITENVLKLEYGHCPLVTAWQSLGFEGEFLETLCDIAMCGDRGIESRFDEFEFELGKTIAEGHDVCEVSFYRKKD</sequence>
<dbReference type="Proteomes" id="UP000184052">
    <property type="component" value="Unassembled WGS sequence"/>
</dbReference>
<dbReference type="InterPro" id="IPR026002">
    <property type="entry name" value="ATC_hydrolase-like"/>
</dbReference>
<organism evidence="1 2">
    <name type="scientific">Dethiosulfatibacter aminovorans DSM 17477</name>
    <dbReference type="NCBI Taxonomy" id="1121476"/>
    <lineage>
        <taxon>Bacteria</taxon>
        <taxon>Bacillati</taxon>
        <taxon>Bacillota</taxon>
        <taxon>Tissierellia</taxon>
        <taxon>Dethiosulfatibacter</taxon>
    </lineage>
</organism>
<evidence type="ECO:0000313" key="1">
    <source>
        <dbReference type="EMBL" id="SHJ20836.1"/>
    </source>
</evidence>
<dbReference type="AlphaFoldDB" id="A0A1M6HF81"/>
<dbReference type="EMBL" id="FQZL01000013">
    <property type="protein sequence ID" value="SHJ20836.1"/>
    <property type="molecule type" value="Genomic_DNA"/>
</dbReference>
<dbReference type="GO" id="GO:0016787">
    <property type="term" value="F:hydrolase activity"/>
    <property type="evidence" value="ECO:0007669"/>
    <property type="project" value="UniProtKB-KW"/>
</dbReference>
<dbReference type="Pfam" id="PF14196">
    <property type="entry name" value="ATC_hydrolase"/>
    <property type="match status" value="1"/>
</dbReference>
<protein>
    <submittedName>
        <fullName evidence="1">L-2-amino-thiazoline-4-carboxylic acid hydrolase</fullName>
    </submittedName>
</protein>
<reference evidence="1 2" key="1">
    <citation type="submission" date="2016-11" db="EMBL/GenBank/DDBJ databases">
        <authorList>
            <person name="Jaros S."/>
            <person name="Januszkiewicz K."/>
            <person name="Wedrychowicz H."/>
        </authorList>
    </citation>
    <scope>NUCLEOTIDE SEQUENCE [LARGE SCALE GENOMIC DNA]</scope>
    <source>
        <strain evidence="1 2">DSM 17477</strain>
    </source>
</reference>
<gene>
    <name evidence="1" type="ORF">SAMN02745751_01999</name>
</gene>